<reference evidence="1" key="1">
    <citation type="submission" date="2022-06" db="EMBL/GenBank/DDBJ databases">
        <title>Phylogenomic reconstructions and comparative analyses of Kickxellomycotina fungi.</title>
        <authorList>
            <person name="Reynolds N.K."/>
            <person name="Stajich J.E."/>
            <person name="Barry K."/>
            <person name="Grigoriev I.V."/>
            <person name="Crous P."/>
            <person name="Smith M.E."/>
        </authorList>
    </citation>
    <scope>NUCLEOTIDE SEQUENCE</scope>
    <source>
        <strain evidence="1">RSA 2271</strain>
    </source>
</reference>
<dbReference type="Proteomes" id="UP001145114">
    <property type="component" value="Unassembled WGS sequence"/>
</dbReference>
<comment type="caution">
    <text evidence="1">The sequence shown here is derived from an EMBL/GenBank/DDBJ whole genome shotgun (WGS) entry which is preliminary data.</text>
</comment>
<evidence type="ECO:0000313" key="1">
    <source>
        <dbReference type="EMBL" id="KAJ1676714.1"/>
    </source>
</evidence>
<feature type="non-terminal residue" evidence="1">
    <location>
        <position position="113"/>
    </location>
</feature>
<gene>
    <name evidence="1" type="ORF">EV182_007630</name>
</gene>
<organism evidence="1 2">
    <name type="scientific">Spiromyces aspiralis</name>
    <dbReference type="NCBI Taxonomy" id="68401"/>
    <lineage>
        <taxon>Eukaryota</taxon>
        <taxon>Fungi</taxon>
        <taxon>Fungi incertae sedis</taxon>
        <taxon>Zoopagomycota</taxon>
        <taxon>Kickxellomycotina</taxon>
        <taxon>Kickxellomycetes</taxon>
        <taxon>Kickxellales</taxon>
        <taxon>Kickxellaceae</taxon>
        <taxon>Spiromyces</taxon>
    </lineage>
</organism>
<keyword evidence="2" id="KW-1185">Reference proteome</keyword>
<name>A0ACC1HQS2_9FUNG</name>
<proteinExistence type="predicted"/>
<sequence length="113" mass="12800">MAGQAKDDGREDYNDGFQLVVPRHIRRRQRNNASVEFRPKLHKAVGPSNNQPSQEPPVSNDVAEKSKWAVGDSQHSNQRRRQRRGGNKKYLVDADELLGMPSRDAIVEAVLKK</sequence>
<dbReference type="EMBL" id="JAMZIH010003614">
    <property type="protein sequence ID" value="KAJ1676714.1"/>
    <property type="molecule type" value="Genomic_DNA"/>
</dbReference>
<protein>
    <submittedName>
        <fullName evidence="1">Uncharacterized protein</fullName>
    </submittedName>
</protein>
<accession>A0ACC1HQS2</accession>
<evidence type="ECO:0000313" key="2">
    <source>
        <dbReference type="Proteomes" id="UP001145114"/>
    </source>
</evidence>